<keyword evidence="3" id="KW-0472">Membrane</keyword>
<evidence type="ECO:0000256" key="1">
    <source>
        <dbReference type="SAM" id="Coils"/>
    </source>
</evidence>
<feature type="compositionally biased region" description="Low complexity" evidence="2">
    <location>
        <begin position="418"/>
        <end position="485"/>
    </location>
</feature>
<feature type="transmembrane region" description="Helical" evidence="3">
    <location>
        <begin position="58"/>
        <end position="79"/>
    </location>
</feature>
<evidence type="ECO:0000256" key="2">
    <source>
        <dbReference type="SAM" id="MobiDB-lite"/>
    </source>
</evidence>
<dbReference type="STRING" id="48467.SAMN02745166_01565"/>
<gene>
    <name evidence="4" type="ORF">SAMN02745166_01565</name>
</gene>
<keyword evidence="1" id="KW-0175">Coiled coil</keyword>
<keyword evidence="3" id="KW-0812">Transmembrane</keyword>
<feature type="transmembrane region" description="Helical" evidence="3">
    <location>
        <begin position="28"/>
        <end position="52"/>
    </location>
</feature>
<evidence type="ECO:0000256" key="3">
    <source>
        <dbReference type="SAM" id="Phobius"/>
    </source>
</evidence>
<keyword evidence="3" id="KW-1133">Transmembrane helix</keyword>
<accession>A0A1T4XIQ5</accession>
<name>A0A1T4XIQ5_9BACT</name>
<evidence type="ECO:0000313" key="4">
    <source>
        <dbReference type="EMBL" id="SKA89293.1"/>
    </source>
</evidence>
<dbReference type="OrthoDB" id="176879at2"/>
<proteinExistence type="predicted"/>
<dbReference type="EMBL" id="FUYE01000004">
    <property type="protein sequence ID" value="SKA89293.1"/>
    <property type="molecule type" value="Genomic_DNA"/>
</dbReference>
<sequence length="634" mass="68714">MPVDSPTSPLSFAPVALQVRRRVWLRRWLRALAQGVMAVSVALGLLILAVLISGSSSGVSWGIFFFIAWLLGSAGWAAWKLPGAYSALAFWDAQAGRREAFATAWWFEHRDARTTLEDAHLQQQRDRLPEALKTLAQDLPVIVFKRWLELPLVLLMILVSLGGLHPTDDAMPLDETMQAAAKAEAEKLAKTDWEKKNLAGLEESEKAELEKLKENLKTTAASLENSQGQDAREVMSDLEKRAREAEKLAERLGLNKDAWASDKMIQSLRSHADTADLGDAVASKNAAQSARAADKLAEQIQSPQLTDNTRERLDETLQEIEKAAEKEDNQRLVGQHVLRAGSQMKSGHAAEAGQEFQKLADKLRDMALREKAREELEKLAQQLRDAGSKIAGQNDAGGMQEMNAAAEQNGGTAGQNIPQVGQNQTGQGQQALQPPGLGQMNPGQNQNMQSMQPGQNPSQGQGQMQQMQMGQMGQPQPGQSGQGQPQGPPMLLAPIPGQKPGDQPPESIIVGAPPGESSPDAPQFAISMPGGRDPGMGKAELNADPTAKQDTGNSSVVNAQSNTDGQSSVRAIEGAARHENANRSATQTAVEFIQAEEEALDDAALPPSRRAQVRRYFNELRRRFEQAPTSPQQP</sequence>
<feature type="region of interest" description="Disordered" evidence="2">
    <location>
        <begin position="387"/>
        <end position="567"/>
    </location>
</feature>
<evidence type="ECO:0008006" key="6">
    <source>
        <dbReference type="Google" id="ProtNLM"/>
    </source>
</evidence>
<organism evidence="4 5">
    <name type="scientific">Prosthecobacter debontii</name>
    <dbReference type="NCBI Taxonomy" id="48467"/>
    <lineage>
        <taxon>Bacteria</taxon>
        <taxon>Pseudomonadati</taxon>
        <taxon>Verrucomicrobiota</taxon>
        <taxon>Verrucomicrobiia</taxon>
        <taxon>Verrucomicrobiales</taxon>
        <taxon>Verrucomicrobiaceae</taxon>
        <taxon>Prosthecobacter</taxon>
    </lineage>
</organism>
<dbReference type="AlphaFoldDB" id="A0A1T4XIQ5"/>
<dbReference type="Proteomes" id="UP000190774">
    <property type="component" value="Unassembled WGS sequence"/>
</dbReference>
<reference evidence="5" key="1">
    <citation type="submission" date="2017-02" db="EMBL/GenBank/DDBJ databases">
        <authorList>
            <person name="Varghese N."/>
            <person name="Submissions S."/>
        </authorList>
    </citation>
    <scope>NUCLEOTIDE SEQUENCE [LARGE SCALE GENOMIC DNA]</scope>
    <source>
        <strain evidence="5">ATCC 700200</strain>
    </source>
</reference>
<keyword evidence="5" id="KW-1185">Reference proteome</keyword>
<feature type="coiled-coil region" evidence="1">
    <location>
        <begin position="195"/>
        <end position="255"/>
    </location>
</feature>
<protein>
    <recommendedName>
        <fullName evidence="6">DUF4175 domain-containing protein</fullName>
    </recommendedName>
</protein>
<dbReference type="RefSeq" id="WP_078812761.1">
    <property type="nucleotide sequence ID" value="NZ_FUYE01000004.1"/>
</dbReference>
<evidence type="ECO:0000313" key="5">
    <source>
        <dbReference type="Proteomes" id="UP000190774"/>
    </source>
</evidence>
<feature type="compositionally biased region" description="Polar residues" evidence="2">
    <location>
        <begin position="548"/>
        <end position="567"/>
    </location>
</feature>